<accession>A0A915DHC7</accession>
<sequence length="83" mass="9246">MASQVEFYGISNGALRHLRWSSLAILLDSNGISGKLLSGPIRKLWWSTATLRQFYGNFDGLLHQLKWTSTASSVDHYGISGDF</sequence>
<name>A0A915DHC7_9BILA</name>
<evidence type="ECO:0000313" key="2">
    <source>
        <dbReference type="WBParaSite" id="jg19468"/>
    </source>
</evidence>
<reference evidence="2" key="1">
    <citation type="submission" date="2022-11" db="UniProtKB">
        <authorList>
            <consortium name="WormBaseParasite"/>
        </authorList>
    </citation>
    <scope>IDENTIFICATION</scope>
</reference>
<protein>
    <submittedName>
        <fullName evidence="2">Uncharacterized protein</fullName>
    </submittedName>
</protein>
<dbReference type="Proteomes" id="UP000887574">
    <property type="component" value="Unplaced"/>
</dbReference>
<dbReference type="AlphaFoldDB" id="A0A915DHC7"/>
<proteinExistence type="predicted"/>
<organism evidence="1 2">
    <name type="scientific">Ditylenchus dipsaci</name>
    <dbReference type="NCBI Taxonomy" id="166011"/>
    <lineage>
        <taxon>Eukaryota</taxon>
        <taxon>Metazoa</taxon>
        <taxon>Ecdysozoa</taxon>
        <taxon>Nematoda</taxon>
        <taxon>Chromadorea</taxon>
        <taxon>Rhabditida</taxon>
        <taxon>Tylenchina</taxon>
        <taxon>Tylenchomorpha</taxon>
        <taxon>Sphaerularioidea</taxon>
        <taxon>Anguinidae</taxon>
        <taxon>Anguininae</taxon>
        <taxon>Ditylenchus</taxon>
    </lineage>
</organism>
<evidence type="ECO:0000313" key="1">
    <source>
        <dbReference type="Proteomes" id="UP000887574"/>
    </source>
</evidence>
<keyword evidence="1" id="KW-1185">Reference proteome</keyword>
<dbReference type="WBParaSite" id="jg19468">
    <property type="protein sequence ID" value="jg19468"/>
    <property type="gene ID" value="jg19468"/>
</dbReference>